<evidence type="ECO:0000313" key="2">
    <source>
        <dbReference type="EMBL" id="THD10920.1"/>
    </source>
</evidence>
<evidence type="ECO:0008006" key="4">
    <source>
        <dbReference type="Google" id="ProtNLM"/>
    </source>
</evidence>
<dbReference type="SUPFAM" id="SSF101327">
    <property type="entry name" value="YgfB-like"/>
    <property type="match status" value="1"/>
</dbReference>
<dbReference type="RefSeq" id="WP_081126573.1">
    <property type="nucleotide sequence ID" value="NZ_DAHXOC010000025.1"/>
</dbReference>
<dbReference type="STRING" id="993689.GCA_002077135_01263"/>
<evidence type="ECO:0000256" key="1">
    <source>
        <dbReference type="SAM" id="MobiDB-lite"/>
    </source>
</evidence>
<dbReference type="InterPro" id="IPR036255">
    <property type="entry name" value="YgfB-like_sf"/>
</dbReference>
<dbReference type="Pfam" id="PF03695">
    <property type="entry name" value="UPF0149"/>
    <property type="match status" value="1"/>
</dbReference>
<feature type="region of interest" description="Disordered" evidence="1">
    <location>
        <begin position="195"/>
        <end position="221"/>
    </location>
</feature>
<organism evidence="2 3">
    <name type="scientific">Metallibacterium scheffleri</name>
    <dbReference type="NCBI Taxonomy" id="993689"/>
    <lineage>
        <taxon>Bacteria</taxon>
        <taxon>Pseudomonadati</taxon>
        <taxon>Pseudomonadota</taxon>
        <taxon>Gammaproteobacteria</taxon>
        <taxon>Lysobacterales</taxon>
        <taxon>Rhodanobacteraceae</taxon>
        <taxon>Metallibacterium</taxon>
    </lineage>
</organism>
<reference evidence="2 3" key="1">
    <citation type="submission" date="2017-02" db="EMBL/GenBank/DDBJ databases">
        <title>Whole genome sequencing of Metallibacterium scheffleri DSM 24874 (T).</title>
        <authorList>
            <person name="Kumar S."/>
            <person name="Patil P."/>
            <person name="Patil P.B."/>
        </authorList>
    </citation>
    <scope>NUCLEOTIDE SEQUENCE [LARGE SCALE GENOMIC DNA]</scope>
    <source>
        <strain evidence="2 3">DSM 24874</strain>
    </source>
</reference>
<protein>
    <recommendedName>
        <fullName evidence="4">YecA family protein</fullName>
    </recommendedName>
</protein>
<dbReference type="OrthoDB" id="570299at2"/>
<keyword evidence="3" id="KW-1185">Reference proteome</keyword>
<dbReference type="InterPro" id="IPR011978">
    <property type="entry name" value="YgfB-like"/>
</dbReference>
<gene>
    <name evidence="2" type="ORF">B1806_06070</name>
</gene>
<feature type="compositionally biased region" description="Polar residues" evidence="1">
    <location>
        <begin position="195"/>
        <end position="205"/>
    </location>
</feature>
<dbReference type="AlphaFoldDB" id="A0A4S3KPU9"/>
<dbReference type="Proteomes" id="UP000307749">
    <property type="component" value="Unassembled WGS sequence"/>
</dbReference>
<dbReference type="Gene3D" id="1.20.120.740">
    <property type="entry name" value="YgfB uncharacterised protein family UPF0149, PF03695"/>
    <property type="match status" value="1"/>
</dbReference>
<name>A0A4S3KPU9_9GAMM</name>
<evidence type="ECO:0000313" key="3">
    <source>
        <dbReference type="Proteomes" id="UP000307749"/>
    </source>
</evidence>
<sequence length="221" mass="24326">MNDDLALSLTDAELDELDLFLRRHNSDDGPLLDGVHGLLTALLIGPERARPDEWLPEVLREPFADAAEGSRILSLLARLSDSIPLEIEHERYEPILGEVDTDAGDSALSAAGWCHGFAQGINLRAELWELRLEQDAELMRLLNPVVVLAIESGALETDDSVAALDDTEYDSYLAQLPETVGALAEYWRVHPPTTREQAATGSASSIEFRVPPGRRGGRWLH</sequence>
<dbReference type="NCBIfam" id="TIGR02292">
    <property type="entry name" value="ygfB_yecA"/>
    <property type="match status" value="1"/>
</dbReference>
<dbReference type="EMBL" id="MWQO01000019">
    <property type="protein sequence ID" value="THD10920.1"/>
    <property type="molecule type" value="Genomic_DNA"/>
</dbReference>
<comment type="caution">
    <text evidence="2">The sequence shown here is derived from an EMBL/GenBank/DDBJ whole genome shotgun (WGS) entry which is preliminary data.</text>
</comment>
<accession>A0A4S3KPU9</accession>
<proteinExistence type="predicted"/>